<evidence type="ECO:0000256" key="4">
    <source>
        <dbReference type="ARBA" id="ARBA00022801"/>
    </source>
</evidence>
<evidence type="ECO:0000256" key="3">
    <source>
        <dbReference type="ARBA" id="ARBA00019905"/>
    </source>
</evidence>
<dbReference type="Gene3D" id="1.50.10.10">
    <property type="match status" value="1"/>
</dbReference>
<reference evidence="8" key="1">
    <citation type="submission" date="2016-11" db="UniProtKB">
        <authorList>
            <consortium name="WormBaseParasite"/>
        </authorList>
    </citation>
    <scope>IDENTIFICATION</scope>
</reference>
<accession>A0A1I8BVQ9</accession>
<dbReference type="InterPro" id="IPR008928">
    <property type="entry name" value="6-hairpin_glycosidase_sf"/>
</dbReference>
<dbReference type="PRINTS" id="PR00744">
    <property type="entry name" value="GLHYDRLASE37"/>
</dbReference>
<dbReference type="SUPFAM" id="SSF48208">
    <property type="entry name" value="Six-hairpin glycosidases"/>
    <property type="match status" value="1"/>
</dbReference>
<dbReference type="WBParaSite" id="MhA1_Contig634.frz3.gene4">
    <property type="protein sequence ID" value="MhA1_Contig634.frz3.gene4"/>
    <property type="gene ID" value="MhA1_Contig634.frz3.gene4"/>
</dbReference>
<dbReference type="AlphaFoldDB" id="A0A1I8BVQ9"/>
<dbReference type="Pfam" id="PF01204">
    <property type="entry name" value="Trehalase"/>
    <property type="match status" value="1"/>
</dbReference>
<keyword evidence="4 6" id="KW-0378">Hydrolase</keyword>
<proteinExistence type="inferred from homology"/>
<keyword evidence="7" id="KW-1185">Reference proteome</keyword>
<organism evidence="7 8">
    <name type="scientific">Meloidogyne hapla</name>
    <name type="common">Root-knot nematode worm</name>
    <dbReference type="NCBI Taxonomy" id="6305"/>
    <lineage>
        <taxon>Eukaryota</taxon>
        <taxon>Metazoa</taxon>
        <taxon>Ecdysozoa</taxon>
        <taxon>Nematoda</taxon>
        <taxon>Chromadorea</taxon>
        <taxon>Rhabditida</taxon>
        <taxon>Tylenchina</taxon>
        <taxon>Tylenchomorpha</taxon>
        <taxon>Tylenchoidea</taxon>
        <taxon>Meloidogynidae</taxon>
        <taxon>Meloidogyninae</taxon>
        <taxon>Meloidogyne</taxon>
    </lineage>
</organism>
<dbReference type="InterPro" id="IPR012341">
    <property type="entry name" value="6hp_glycosidase-like_sf"/>
</dbReference>
<dbReference type="PROSITE" id="PS00928">
    <property type="entry name" value="TREHALASE_2"/>
    <property type="match status" value="1"/>
</dbReference>
<evidence type="ECO:0000313" key="8">
    <source>
        <dbReference type="WBParaSite" id="MhA1_Contig634.frz3.gene4"/>
    </source>
</evidence>
<dbReference type="Proteomes" id="UP000095281">
    <property type="component" value="Unplaced"/>
</dbReference>
<dbReference type="GO" id="GO:0005993">
    <property type="term" value="P:trehalose catabolic process"/>
    <property type="evidence" value="ECO:0007669"/>
    <property type="project" value="TreeGrafter"/>
</dbReference>
<evidence type="ECO:0000256" key="5">
    <source>
        <dbReference type="ARBA" id="ARBA00023295"/>
    </source>
</evidence>
<comment type="similarity">
    <text evidence="1 6">Belongs to the glycosyl hydrolase 37 family.</text>
</comment>
<name>A0A1I8BVQ9_MELHA</name>
<evidence type="ECO:0000256" key="2">
    <source>
        <dbReference type="ARBA" id="ARBA00012757"/>
    </source>
</evidence>
<protein>
    <recommendedName>
        <fullName evidence="3 6">Trehalase</fullName>
        <ecNumber evidence="2 6">3.2.1.28</ecNumber>
    </recommendedName>
    <alternativeName>
        <fullName evidence="6">Alpha-trehalose glucohydrolase</fullName>
    </alternativeName>
</protein>
<dbReference type="PANTHER" id="PTHR23403:SF3">
    <property type="entry name" value="TREHALASE"/>
    <property type="match status" value="1"/>
</dbReference>
<dbReference type="InterPro" id="IPR001661">
    <property type="entry name" value="Glyco_hydro_37"/>
</dbReference>
<dbReference type="InterPro" id="IPR018232">
    <property type="entry name" value="Glyco_hydro_37_CS"/>
</dbReference>
<sequence length="190" mass="21771">MAQNLTDSIDKVLYDKDTGVWYDMDLVEKNLRTKFYPSNIYPLLLENNKRPKDVCDRVINYLYKSGALEFKGGIPSSMERNSSEQWDFPNGWAPQQHLFVVSLLNCHNNTKGKSIAKKIVNAFLTTTCNGFFNPKVGKPAQMWEKYDVRFGDGRSGFGGEYPPQSGFGWTNGVVLEFIRLFYTNLEKVKN</sequence>
<comment type="catalytic activity">
    <reaction evidence="6">
        <text>alpha,alpha-trehalose + H2O = alpha-D-glucose + beta-D-glucose</text>
        <dbReference type="Rhea" id="RHEA:32675"/>
        <dbReference type="ChEBI" id="CHEBI:15377"/>
        <dbReference type="ChEBI" id="CHEBI:15903"/>
        <dbReference type="ChEBI" id="CHEBI:16551"/>
        <dbReference type="ChEBI" id="CHEBI:17925"/>
        <dbReference type="EC" id="3.2.1.28"/>
    </reaction>
</comment>
<evidence type="ECO:0000256" key="6">
    <source>
        <dbReference type="RuleBase" id="RU361180"/>
    </source>
</evidence>
<evidence type="ECO:0000313" key="7">
    <source>
        <dbReference type="Proteomes" id="UP000095281"/>
    </source>
</evidence>
<keyword evidence="5 6" id="KW-0326">Glycosidase</keyword>
<dbReference type="OMA" id="FWIFIRQ"/>
<evidence type="ECO:0000256" key="1">
    <source>
        <dbReference type="ARBA" id="ARBA00005615"/>
    </source>
</evidence>
<dbReference type="EC" id="3.2.1.28" evidence="2 6"/>
<dbReference type="PANTHER" id="PTHR23403">
    <property type="entry name" value="TREHALASE"/>
    <property type="match status" value="1"/>
</dbReference>
<dbReference type="GO" id="GO:0004555">
    <property type="term" value="F:alpha,alpha-trehalase activity"/>
    <property type="evidence" value="ECO:0007669"/>
    <property type="project" value="UniProtKB-EC"/>
</dbReference>